<dbReference type="Pfam" id="PF07024">
    <property type="entry name" value="ImpE"/>
    <property type="match status" value="1"/>
</dbReference>
<evidence type="ECO:0000313" key="1">
    <source>
        <dbReference type="EMBL" id="MEF7614144.1"/>
    </source>
</evidence>
<accession>A0AAW9QEL6</accession>
<keyword evidence="2" id="KW-1185">Reference proteome</keyword>
<dbReference type="Pfam" id="PF14559">
    <property type="entry name" value="TPR_19"/>
    <property type="match status" value="1"/>
</dbReference>
<sequence length="265" mass="29490">MSTLPEDALREGDPQRALKLLQDQVRARPADPKLRVFLFQLLCVLGLWDRALNQLNVAGELDPSTLPMVQTYRETIPCERLREAVFAGRKVPLLFGEPEAWVALLVEALIREGRGEADDAQRLRDQAFEQAPACPGQADGQAFEWLADADMRLGPVFEAIINGRYYWVPMTRLAEVRFEAPADLRDRVWTPAQFLFANGGETVAFVPTRYAGTDLSDGLLALARRTDWQEPRPGVYVGAGQRMFATDAGDLPLMDTRAITFASAA</sequence>
<dbReference type="RefSeq" id="WP_332289085.1">
    <property type="nucleotide sequence ID" value="NZ_JAZIBG010000020.1"/>
</dbReference>
<proteinExistence type="predicted"/>
<organism evidence="1 2">
    <name type="scientific">Aquincola agrisoli</name>
    <dbReference type="NCBI Taxonomy" id="3119538"/>
    <lineage>
        <taxon>Bacteria</taxon>
        <taxon>Pseudomonadati</taxon>
        <taxon>Pseudomonadota</taxon>
        <taxon>Betaproteobacteria</taxon>
        <taxon>Burkholderiales</taxon>
        <taxon>Sphaerotilaceae</taxon>
        <taxon>Aquincola</taxon>
    </lineage>
</organism>
<dbReference type="Proteomes" id="UP001336250">
    <property type="component" value="Unassembled WGS sequence"/>
</dbReference>
<reference evidence="1 2" key="1">
    <citation type="submission" date="2024-02" db="EMBL/GenBank/DDBJ databases">
        <title>Genome sequence of Aquincola sp. MAHUQ-54.</title>
        <authorList>
            <person name="Huq M.A."/>
        </authorList>
    </citation>
    <scope>NUCLEOTIDE SEQUENCE [LARGE SCALE GENOMIC DNA]</scope>
    <source>
        <strain evidence="1 2">MAHUQ-54</strain>
    </source>
</reference>
<dbReference type="InterPro" id="IPR011990">
    <property type="entry name" value="TPR-like_helical_dom_sf"/>
</dbReference>
<comment type="caution">
    <text evidence="1">The sequence shown here is derived from an EMBL/GenBank/DDBJ whole genome shotgun (WGS) entry which is preliminary data.</text>
</comment>
<gene>
    <name evidence="1" type="ORF">V4F39_09515</name>
</gene>
<dbReference type="AlphaFoldDB" id="A0AAW9QEL6"/>
<evidence type="ECO:0000313" key="2">
    <source>
        <dbReference type="Proteomes" id="UP001336250"/>
    </source>
</evidence>
<dbReference type="Gene3D" id="1.25.40.10">
    <property type="entry name" value="Tetratricopeptide repeat domain"/>
    <property type="match status" value="1"/>
</dbReference>
<dbReference type="EMBL" id="JAZIBG010000020">
    <property type="protein sequence ID" value="MEF7614144.1"/>
    <property type="molecule type" value="Genomic_DNA"/>
</dbReference>
<dbReference type="SUPFAM" id="SSF144059">
    <property type="entry name" value="ImpE-like"/>
    <property type="match status" value="1"/>
</dbReference>
<protein>
    <submittedName>
        <fullName evidence="1">Type VI secretion system accessory protein TagJ</fullName>
    </submittedName>
</protein>
<dbReference type="PIRSF" id="PIRSF029288">
    <property type="entry name" value="SciE_ImpE"/>
    <property type="match status" value="1"/>
</dbReference>
<dbReference type="InterPro" id="IPR009211">
    <property type="entry name" value="TagJ"/>
</dbReference>
<name>A0AAW9QEL6_9BURK</name>